<gene>
    <name evidence="1" type="ORF">Bca52824_064029</name>
</gene>
<dbReference type="EMBL" id="JAAMPC010000013">
    <property type="protein sequence ID" value="KAG2269474.1"/>
    <property type="molecule type" value="Genomic_DNA"/>
</dbReference>
<comment type="caution">
    <text evidence="1">The sequence shown here is derived from an EMBL/GenBank/DDBJ whole genome shotgun (WGS) entry which is preliminary data.</text>
</comment>
<dbReference type="Proteomes" id="UP000886595">
    <property type="component" value="Unassembled WGS sequence"/>
</dbReference>
<proteinExistence type="predicted"/>
<organism evidence="1 2">
    <name type="scientific">Brassica carinata</name>
    <name type="common">Ethiopian mustard</name>
    <name type="synonym">Abyssinian cabbage</name>
    <dbReference type="NCBI Taxonomy" id="52824"/>
    <lineage>
        <taxon>Eukaryota</taxon>
        <taxon>Viridiplantae</taxon>
        <taxon>Streptophyta</taxon>
        <taxon>Embryophyta</taxon>
        <taxon>Tracheophyta</taxon>
        <taxon>Spermatophyta</taxon>
        <taxon>Magnoliopsida</taxon>
        <taxon>eudicotyledons</taxon>
        <taxon>Gunneridae</taxon>
        <taxon>Pentapetalae</taxon>
        <taxon>rosids</taxon>
        <taxon>malvids</taxon>
        <taxon>Brassicales</taxon>
        <taxon>Brassicaceae</taxon>
        <taxon>Brassiceae</taxon>
        <taxon>Brassica</taxon>
    </lineage>
</organism>
<name>A0A8X7U8Q3_BRACI</name>
<evidence type="ECO:0000313" key="2">
    <source>
        <dbReference type="Proteomes" id="UP000886595"/>
    </source>
</evidence>
<protein>
    <submittedName>
        <fullName evidence="1">Uncharacterized protein</fullName>
    </submittedName>
</protein>
<evidence type="ECO:0000313" key="1">
    <source>
        <dbReference type="EMBL" id="KAG2269474.1"/>
    </source>
</evidence>
<dbReference type="AlphaFoldDB" id="A0A8X7U8Q3"/>
<sequence>MASSVVAKPCLFAQGLKTSTTPRTSTNRPLQDELVMFPLLFYVKLKASEMLRAAVETKKAFSNMCGRDDDSITVHTVAYMRLKKKGVRALSRQPLHLLHRKDKFLS</sequence>
<keyword evidence="2" id="KW-1185">Reference proteome</keyword>
<accession>A0A8X7U8Q3</accession>
<reference evidence="1 2" key="1">
    <citation type="submission" date="2020-02" db="EMBL/GenBank/DDBJ databases">
        <authorList>
            <person name="Ma Q."/>
            <person name="Huang Y."/>
            <person name="Song X."/>
            <person name="Pei D."/>
        </authorList>
    </citation>
    <scope>NUCLEOTIDE SEQUENCE [LARGE SCALE GENOMIC DNA]</scope>
    <source>
        <strain evidence="1">Sxm20200214</strain>
        <tissue evidence="1">Leaf</tissue>
    </source>
</reference>